<proteinExistence type="predicted"/>
<dbReference type="GO" id="GO:0000724">
    <property type="term" value="P:double-strand break repair via homologous recombination"/>
    <property type="evidence" value="ECO:0007669"/>
    <property type="project" value="TreeGrafter"/>
</dbReference>
<feature type="compositionally biased region" description="Low complexity" evidence="7">
    <location>
        <begin position="298"/>
        <end position="333"/>
    </location>
</feature>
<dbReference type="PROSITE" id="PS50172">
    <property type="entry name" value="BRCT"/>
    <property type="match status" value="1"/>
</dbReference>
<feature type="region of interest" description="Disordered" evidence="7">
    <location>
        <begin position="495"/>
        <end position="515"/>
    </location>
</feature>
<dbReference type="InterPro" id="IPR001841">
    <property type="entry name" value="Znf_RING"/>
</dbReference>
<dbReference type="InterPro" id="IPR031099">
    <property type="entry name" value="BRCA1-associated"/>
</dbReference>
<dbReference type="EMBL" id="VLTN01000011">
    <property type="protein sequence ID" value="KAA0154578.1"/>
    <property type="molecule type" value="Genomic_DNA"/>
</dbReference>
<evidence type="ECO:0000256" key="3">
    <source>
        <dbReference type="ARBA" id="ARBA00022763"/>
    </source>
</evidence>
<dbReference type="PANTHER" id="PTHR13763:SF0">
    <property type="entry name" value="BREAST CANCER TYPE 1 SUSCEPTIBILITY PROTEIN"/>
    <property type="match status" value="1"/>
</dbReference>
<keyword evidence="6" id="KW-0479">Metal-binding</keyword>
<feature type="domain" description="BRCT" evidence="9">
    <location>
        <begin position="230"/>
        <end position="279"/>
    </location>
</feature>
<dbReference type="GO" id="GO:0004842">
    <property type="term" value="F:ubiquitin-protein transferase activity"/>
    <property type="evidence" value="ECO:0007669"/>
    <property type="project" value="TreeGrafter"/>
</dbReference>
<dbReference type="InterPro" id="IPR001357">
    <property type="entry name" value="BRCT_dom"/>
</dbReference>
<dbReference type="GO" id="GO:0045944">
    <property type="term" value="P:positive regulation of transcription by RNA polymerase II"/>
    <property type="evidence" value="ECO:0007669"/>
    <property type="project" value="TreeGrafter"/>
</dbReference>
<accession>A0A5A8CPE3</accession>
<feature type="domain" description="RING-type" evidence="8">
    <location>
        <begin position="34"/>
        <end position="72"/>
    </location>
</feature>
<feature type="region of interest" description="Disordered" evidence="7">
    <location>
        <begin position="282"/>
        <end position="335"/>
    </location>
</feature>
<dbReference type="InterPro" id="IPR036420">
    <property type="entry name" value="BRCT_dom_sf"/>
</dbReference>
<evidence type="ECO:0000256" key="5">
    <source>
        <dbReference type="ARBA" id="ARBA00023242"/>
    </source>
</evidence>
<keyword evidence="3" id="KW-0227">DNA damage</keyword>
<dbReference type="AlphaFoldDB" id="A0A5A8CPE3"/>
<dbReference type="PANTHER" id="PTHR13763">
    <property type="entry name" value="BREAST CANCER TYPE 1 SUSCEPTIBILITY PROTEIN BRCA1"/>
    <property type="match status" value="1"/>
</dbReference>
<evidence type="ECO:0000256" key="2">
    <source>
        <dbReference type="ARBA" id="ARBA00022737"/>
    </source>
</evidence>
<evidence type="ECO:0000313" key="10">
    <source>
        <dbReference type="EMBL" id="KAA0154578.1"/>
    </source>
</evidence>
<evidence type="ECO:0000256" key="4">
    <source>
        <dbReference type="ARBA" id="ARBA00023204"/>
    </source>
</evidence>
<evidence type="ECO:0000259" key="9">
    <source>
        <dbReference type="PROSITE" id="PS50172"/>
    </source>
</evidence>
<evidence type="ECO:0000256" key="1">
    <source>
        <dbReference type="ARBA" id="ARBA00004123"/>
    </source>
</evidence>
<dbReference type="Proteomes" id="UP000323011">
    <property type="component" value="Unassembled WGS sequence"/>
</dbReference>
<evidence type="ECO:0000256" key="6">
    <source>
        <dbReference type="PROSITE-ProRule" id="PRU00175"/>
    </source>
</evidence>
<comment type="subcellular location">
    <subcellularLocation>
        <location evidence="1">Nucleus</location>
    </subcellularLocation>
</comment>
<protein>
    <recommendedName>
        <fullName evidence="12">RING-type E3 ubiquitin transferase BRCA1</fullName>
    </recommendedName>
</protein>
<keyword evidence="5" id="KW-0539">Nucleus</keyword>
<keyword evidence="4" id="KW-0234">DNA repair</keyword>
<evidence type="ECO:0000259" key="8">
    <source>
        <dbReference type="PROSITE" id="PS50089"/>
    </source>
</evidence>
<keyword evidence="6" id="KW-0863">Zinc-finger</keyword>
<dbReference type="Gene3D" id="3.40.50.10190">
    <property type="entry name" value="BRCT domain"/>
    <property type="match status" value="1"/>
</dbReference>
<sequence>MAADDAAGLAQRLRRVFNKDVLSAVQLLHQETRCFVCCDYFCNPHQCQNGHTFCKQCLDHAMQVTATCPECRNPITRRDIKPNRKLDTITLEARSLLTSEYLDDFRLSASGESGTRRESAAAAAGTMRPAARRTQREIRIATTQLSDHSASLISRLASSGEVGGVRVAQIANLFSGTESGALCIPTHIVVGDAGLCPPPPGAGLAASRVRRAARAESASTAGTEASVAAVAATGPRLWARRRTPKYLMGLAAGAWVVSEAWVHACVEAGRLVDETPFELGGDAKAEGAPAHNRRRVRAQASASSSGPSLPPTAAAADAAAGRAASSAGRAGSPAPKPPGLFEGCVIVAPSLGDRAERHTYFIARAAGAEAVFTTESLADAVVTAAKRSLRLRILVPVPTGQLVDQARAAVTAAMALGVRDADAVRCHWVFESLSQAGRQPASQFSLLKESSAASFSRLEQWAPVAWSESRSCGWIHPSRTEAAMAELRAALSEVTSQSRADSSSRSSRRPGDQARAKAVVAVVTAALGRLQVALGPQHLGSERAVADGMAAPPAVPA</sequence>
<evidence type="ECO:0000256" key="7">
    <source>
        <dbReference type="SAM" id="MobiDB-lite"/>
    </source>
</evidence>
<dbReference type="GO" id="GO:0008270">
    <property type="term" value="F:zinc ion binding"/>
    <property type="evidence" value="ECO:0007669"/>
    <property type="project" value="UniProtKB-KW"/>
</dbReference>
<reference evidence="10 11" key="1">
    <citation type="submission" date="2019-07" db="EMBL/GenBank/DDBJ databases">
        <title>Genomes of Cafeteria roenbergensis.</title>
        <authorList>
            <person name="Fischer M.G."/>
            <person name="Hackl T."/>
            <person name="Roman M."/>
        </authorList>
    </citation>
    <scope>NUCLEOTIDE SEQUENCE [LARGE SCALE GENOMIC DNA]</scope>
    <source>
        <strain evidence="10 11">BVI</strain>
    </source>
</reference>
<feature type="compositionally biased region" description="Low complexity" evidence="7">
    <location>
        <begin position="496"/>
        <end position="505"/>
    </location>
</feature>
<dbReference type="PROSITE" id="PS50089">
    <property type="entry name" value="ZF_RING_2"/>
    <property type="match status" value="1"/>
</dbReference>
<gene>
    <name evidence="10" type="ORF">FNF29_02455</name>
</gene>
<evidence type="ECO:0008006" key="12">
    <source>
        <dbReference type="Google" id="ProtNLM"/>
    </source>
</evidence>
<keyword evidence="11" id="KW-1185">Reference proteome</keyword>
<evidence type="ECO:0000313" key="11">
    <source>
        <dbReference type="Proteomes" id="UP000323011"/>
    </source>
</evidence>
<comment type="caution">
    <text evidence="10">The sequence shown here is derived from an EMBL/GenBank/DDBJ whole genome shotgun (WGS) entry which is preliminary data.</text>
</comment>
<dbReference type="InterPro" id="IPR013083">
    <property type="entry name" value="Znf_RING/FYVE/PHD"/>
</dbReference>
<dbReference type="GO" id="GO:0005634">
    <property type="term" value="C:nucleus"/>
    <property type="evidence" value="ECO:0007669"/>
    <property type="project" value="UniProtKB-SubCell"/>
</dbReference>
<dbReference type="Gene3D" id="3.30.40.10">
    <property type="entry name" value="Zinc/RING finger domain, C3HC4 (zinc finger)"/>
    <property type="match status" value="1"/>
</dbReference>
<dbReference type="SUPFAM" id="SSF57850">
    <property type="entry name" value="RING/U-box"/>
    <property type="match status" value="1"/>
</dbReference>
<organism evidence="10 11">
    <name type="scientific">Cafeteria roenbergensis</name>
    <name type="common">Marine flagellate</name>
    <dbReference type="NCBI Taxonomy" id="33653"/>
    <lineage>
        <taxon>Eukaryota</taxon>
        <taxon>Sar</taxon>
        <taxon>Stramenopiles</taxon>
        <taxon>Bigyra</taxon>
        <taxon>Opalozoa</taxon>
        <taxon>Bicosoecida</taxon>
        <taxon>Cafeteriaceae</taxon>
        <taxon>Cafeteria</taxon>
    </lineage>
</organism>
<dbReference type="SUPFAM" id="SSF52113">
    <property type="entry name" value="BRCT domain"/>
    <property type="match status" value="2"/>
</dbReference>
<keyword evidence="6" id="KW-0862">Zinc</keyword>
<name>A0A5A8CPE3_CAFRO</name>
<keyword evidence="2" id="KW-0677">Repeat</keyword>